<dbReference type="EMBL" id="GDHC01021596">
    <property type="protein sequence ID" value="JAP97032.1"/>
    <property type="molecule type" value="Transcribed_RNA"/>
</dbReference>
<dbReference type="InterPro" id="IPR000611">
    <property type="entry name" value="NPY_rcpt"/>
</dbReference>
<dbReference type="CDD" id="cd15203">
    <property type="entry name" value="7tmA_NPYR-like"/>
    <property type="match status" value="1"/>
</dbReference>
<organism evidence="12">
    <name type="scientific">Lygus hesperus</name>
    <name type="common">Western plant bug</name>
    <dbReference type="NCBI Taxonomy" id="30085"/>
    <lineage>
        <taxon>Eukaryota</taxon>
        <taxon>Metazoa</taxon>
        <taxon>Ecdysozoa</taxon>
        <taxon>Arthropoda</taxon>
        <taxon>Hexapoda</taxon>
        <taxon>Insecta</taxon>
        <taxon>Pterygota</taxon>
        <taxon>Neoptera</taxon>
        <taxon>Paraneoptera</taxon>
        <taxon>Hemiptera</taxon>
        <taxon>Heteroptera</taxon>
        <taxon>Panheteroptera</taxon>
        <taxon>Cimicomorpha</taxon>
        <taxon>Miridae</taxon>
        <taxon>Mirini</taxon>
        <taxon>Lygus</taxon>
    </lineage>
</organism>
<evidence type="ECO:0000256" key="2">
    <source>
        <dbReference type="ARBA" id="ARBA00010663"/>
    </source>
</evidence>
<keyword evidence="8 9" id="KW-0807">Transducer</keyword>
<evidence type="ECO:0000256" key="5">
    <source>
        <dbReference type="ARBA" id="ARBA00023040"/>
    </source>
</evidence>
<name>A0A0K8TJW6_LYGHE</name>
<dbReference type="PRINTS" id="PR01012">
    <property type="entry name" value="NRPEPTIDEYR"/>
</dbReference>
<dbReference type="PROSITE" id="PS50262">
    <property type="entry name" value="G_PROTEIN_RECEP_F1_2"/>
    <property type="match status" value="1"/>
</dbReference>
<feature type="transmembrane region" description="Helical" evidence="10">
    <location>
        <begin position="38"/>
        <end position="59"/>
    </location>
</feature>
<keyword evidence="7 9" id="KW-0675">Receptor</keyword>
<dbReference type="InterPro" id="IPR017452">
    <property type="entry name" value="GPCR_Rhodpsn_7TM"/>
</dbReference>
<dbReference type="FunFam" id="1.20.1070.10:FF:000291">
    <property type="entry name" value="Predicted protein"/>
    <property type="match status" value="1"/>
</dbReference>
<dbReference type="GO" id="GO:0042923">
    <property type="term" value="F:neuropeptide binding"/>
    <property type="evidence" value="ECO:0007669"/>
    <property type="project" value="TreeGrafter"/>
</dbReference>
<dbReference type="EMBL" id="GBRD01000065">
    <property type="protein sequence ID" value="JAG65756.1"/>
    <property type="molecule type" value="Transcribed_RNA"/>
</dbReference>
<feature type="transmembrane region" description="Helical" evidence="10">
    <location>
        <begin position="149"/>
        <end position="169"/>
    </location>
</feature>
<dbReference type="PANTHER" id="PTHR24235:SF29">
    <property type="entry name" value="GH23382P"/>
    <property type="match status" value="1"/>
</dbReference>
<evidence type="ECO:0000256" key="4">
    <source>
        <dbReference type="ARBA" id="ARBA00022989"/>
    </source>
</evidence>
<evidence type="ECO:0000256" key="8">
    <source>
        <dbReference type="ARBA" id="ARBA00023224"/>
    </source>
</evidence>
<proteinExistence type="inferred from homology"/>
<reference evidence="13" key="2">
    <citation type="journal article" date="2016" name="Gigascience">
        <title>De novo construction of an expanded transcriptome assembly for the western tarnished plant bug, Lygus hesperus.</title>
        <authorList>
            <person name="Tassone E.E."/>
            <person name="Geib S.M."/>
            <person name="Hall B."/>
            <person name="Fabrick J.A."/>
            <person name="Brent C.S."/>
            <person name="Hull J.J."/>
        </authorList>
    </citation>
    <scope>NUCLEOTIDE SEQUENCE</scope>
</reference>
<sequence>MNASDFDLDLGNGTNITQSPGDDVNVIHDKAIQSLFCILYTSIFVLGIFGNGLVCYVVGRNRAMHTVTNCFITNLALSDILLCALAVPFTPTYSFLQRWAFGPLLCYMVAYAQGTSVYISTLTLTSIAVDRFFVIIYPFKPRMKLRTCGVIIVLIWVVSLVLMFPYGLYVKYYHFEGRFLCEETWPSETLRGWFSGITSSLQFVLPFFIISFCYIRVSMKLNDRARSKPGAKNSRKEEADRERKRRTNRMLIAMVTIFGVSWLPLNFINLYNDLNEQFAHWHYYQLFFFVGHAIAMSSTCYNPVLYAWLNDNFRKEFKQVLPCFNASGHQGSSRLGNWRSERTCNGNETCQETLLPTSVVIPCSKPSPPLVNLGPEDDSLDRKLKSHDSVEVVLVAYSAGEDAVQIDKLSPQPLPVAQHVV</sequence>
<evidence type="ECO:0000313" key="12">
    <source>
        <dbReference type="EMBL" id="JAG65756.1"/>
    </source>
</evidence>
<evidence type="ECO:0000256" key="3">
    <source>
        <dbReference type="ARBA" id="ARBA00022692"/>
    </source>
</evidence>
<keyword evidence="6 10" id="KW-0472">Membrane</keyword>
<dbReference type="PROSITE" id="PS00237">
    <property type="entry name" value="G_PROTEIN_RECEP_F1_1"/>
    <property type="match status" value="1"/>
</dbReference>
<dbReference type="GO" id="GO:0043005">
    <property type="term" value="C:neuron projection"/>
    <property type="evidence" value="ECO:0007669"/>
    <property type="project" value="TreeGrafter"/>
</dbReference>
<evidence type="ECO:0000256" key="1">
    <source>
        <dbReference type="ARBA" id="ARBA00004141"/>
    </source>
</evidence>
<reference evidence="12" key="1">
    <citation type="submission" date="2014-09" db="EMBL/GenBank/DDBJ databases">
        <authorList>
            <person name="Magalhaes I.L.F."/>
            <person name="Oliveira U."/>
            <person name="Santos F.R."/>
            <person name="Vidigal T.H.D.A."/>
            <person name="Brescovit A.D."/>
            <person name="Santos A.J."/>
        </authorList>
    </citation>
    <scope>NUCLEOTIDE SEQUENCE</scope>
</reference>
<dbReference type="Gene3D" id="1.20.1070.10">
    <property type="entry name" value="Rhodopsin 7-helix transmembrane proteins"/>
    <property type="match status" value="1"/>
</dbReference>
<feature type="transmembrane region" description="Helical" evidence="10">
    <location>
        <begin position="251"/>
        <end position="271"/>
    </location>
</feature>
<feature type="transmembrane region" description="Helical" evidence="10">
    <location>
        <begin position="193"/>
        <end position="217"/>
    </location>
</feature>
<dbReference type="AlphaFoldDB" id="A0A0K8TJW6"/>
<evidence type="ECO:0000259" key="11">
    <source>
        <dbReference type="PROSITE" id="PS50262"/>
    </source>
</evidence>
<keyword evidence="5 9" id="KW-0297">G-protein coupled receptor</keyword>
<accession>A0A0K8TJW6</accession>
<gene>
    <name evidence="13" type="primary">NPY2R_3</name>
    <name evidence="13" type="ORF">g.65684</name>
</gene>
<dbReference type="PRINTS" id="PR00237">
    <property type="entry name" value="GPCRRHODOPSN"/>
</dbReference>
<dbReference type="GO" id="GO:0005886">
    <property type="term" value="C:plasma membrane"/>
    <property type="evidence" value="ECO:0007669"/>
    <property type="project" value="TreeGrafter"/>
</dbReference>
<evidence type="ECO:0000256" key="9">
    <source>
        <dbReference type="RuleBase" id="RU000688"/>
    </source>
</evidence>
<evidence type="ECO:0000256" key="6">
    <source>
        <dbReference type="ARBA" id="ARBA00023136"/>
    </source>
</evidence>
<feature type="domain" description="G-protein coupled receptors family 1 profile" evidence="11">
    <location>
        <begin position="50"/>
        <end position="306"/>
    </location>
</feature>
<feature type="transmembrane region" description="Helical" evidence="10">
    <location>
        <begin position="116"/>
        <end position="137"/>
    </location>
</feature>
<dbReference type="GO" id="GO:0004983">
    <property type="term" value="F:neuropeptide Y receptor activity"/>
    <property type="evidence" value="ECO:0007669"/>
    <property type="project" value="InterPro"/>
</dbReference>
<dbReference type="InterPro" id="IPR000276">
    <property type="entry name" value="GPCR_Rhodpsn"/>
</dbReference>
<dbReference type="SMART" id="SM01381">
    <property type="entry name" value="7TM_GPCR_Srsx"/>
    <property type="match status" value="1"/>
</dbReference>
<comment type="similarity">
    <text evidence="2 9">Belongs to the G-protein coupled receptor 1 family.</text>
</comment>
<evidence type="ECO:0000256" key="10">
    <source>
        <dbReference type="SAM" id="Phobius"/>
    </source>
</evidence>
<keyword evidence="3 9" id="KW-0812">Transmembrane</keyword>
<comment type="subcellular location">
    <subcellularLocation>
        <location evidence="1">Membrane</location>
        <topology evidence="1">Multi-pass membrane protein</topology>
    </subcellularLocation>
</comment>
<feature type="transmembrane region" description="Helical" evidence="10">
    <location>
        <begin position="283"/>
        <end position="309"/>
    </location>
</feature>
<keyword evidence="4 10" id="KW-1133">Transmembrane helix</keyword>
<dbReference type="Pfam" id="PF00001">
    <property type="entry name" value="7tm_1"/>
    <property type="match status" value="1"/>
</dbReference>
<evidence type="ECO:0000256" key="7">
    <source>
        <dbReference type="ARBA" id="ARBA00023170"/>
    </source>
</evidence>
<dbReference type="SUPFAM" id="SSF81321">
    <property type="entry name" value="Family A G protein-coupled receptor-like"/>
    <property type="match status" value="1"/>
</dbReference>
<evidence type="ECO:0000313" key="13">
    <source>
        <dbReference type="EMBL" id="JAP97032.1"/>
    </source>
</evidence>
<feature type="transmembrane region" description="Helical" evidence="10">
    <location>
        <begin position="71"/>
        <end position="96"/>
    </location>
</feature>
<protein>
    <submittedName>
        <fullName evidence="13">Neuropeptide Y receptor type 2</fullName>
    </submittedName>
</protein>
<dbReference type="PANTHER" id="PTHR24235">
    <property type="entry name" value="NEUROPEPTIDE Y RECEPTOR"/>
    <property type="match status" value="1"/>
</dbReference>